<evidence type="ECO:0000313" key="4">
    <source>
        <dbReference type="Proteomes" id="UP000235994"/>
    </source>
</evidence>
<dbReference type="RefSeq" id="WP_102771147.1">
    <property type="nucleotide sequence ID" value="NZ_POQS01000001.1"/>
</dbReference>
<accession>A0A2N8KP04</accession>
<dbReference type="GO" id="GO:0016614">
    <property type="term" value="F:oxidoreductase activity, acting on CH-OH group of donors"/>
    <property type="evidence" value="ECO:0007669"/>
    <property type="project" value="UniProtKB-ARBA"/>
</dbReference>
<protein>
    <submittedName>
        <fullName evidence="3">Uncharacterized protein</fullName>
    </submittedName>
</protein>
<reference evidence="3 4" key="1">
    <citation type="submission" date="2018-01" db="EMBL/GenBank/DDBJ databases">
        <title>The draft genome of an aniline degradation strain ANB-1.</title>
        <authorList>
            <person name="Zhang L."/>
            <person name="Jiang J."/>
        </authorList>
    </citation>
    <scope>NUCLEOTIDE SEQUENCE [LARGE SCALE GENOMIC DNA]</scope>
    <source>
        <strain evidence="3 4">ANB-1</strain>
    </source>
</reference>
<dbReference type="AlphaFoldDB" id="A0A2N8KP04"/>
<dbReference type="Gene3D" id="3.40.50.720">
    <property type="entry name" value="NAD(P)-binding Rossmann-like Domain"/>
    <property type="match status" value="1"/>
</dbReference>
<gene>
    <name evidence="3" type="ORF">C1I89_02075</name>
</gene>
<dbReference type="InterPro" id="IPR036291">
    <property type="entry name" value="NAD(P)-bd_dom_sf"/>
</dbReference>
<evidence type="ECO:0000256" key="1">
    <source>
        <dbReference type="ARBA" id="ARBA00006484"/>
    </source>
</evidence>
<proteinExistence type="inferred from homology"/>
<dbReference type="EMBL" id="POQS01000001">
    <property type="protein sequence ID" value="PND35203.1"/>
    <property type="molecule type" value="Genomic_DNA"/>
</dbReference>
<dbReference type="PANTHER" id="PTHR48107:SF7">
    <property type="entry name" value="RE15974P"/>
    <property type="match status" value="1"/>
</dbReference>
<name>A0A2N8KP04_9BURK</name>
<evidence type="ECO:0000256" key="2">
    <source>
        <dbReference type="ARBA" id="ARBA00023002"/>
    </source>
</evidence>
<organism evidence="3 4">
    <name type="scientific">Achromobacter pulmonis</name>
    <dbReference type="NCBI Taxonomy" id="1389932"/>
    <lineage>
        <taxon>Bacteria</taxon>
        <taxon>Pseudomonadati</taxon>
        <taxon>Pseudomonadota</taxon>
        <taxon>Betaproteobacteria</taxon>
        <taxon>Burkholderiales</taxon>
        <taxon>Alcaligenaceae</taxon>
        <taxon>Achromobacter</taxon>
    </lineage>
</organism>
<dbReference type="InterPro" id="IPR002347">
    <property type="entry name" value="SDR_fam"/>
</dbReference>
<evidence type="ECO:0000313" key="3">
    <source>
        <dbReference type="EMBL" id="PND35203.1"/>
    </source>
</evidence>
<dbReference type="SUPFAM" id="SSF51735">
    <property type="entry name" value="NAD(P)-binding Rossmann-fold domains"/>
    <property type="match status" value="1"/>
</dbReference>
<dbReference type="PANTHER" id="PTHR48107">
    <property type="entry name" value="NADPH-DEPENDENT ALDEHYDE REDUCTASE-LIKE PROTEIN, CHLOROPLASTIC-RELATED"/>
    <property type="match status" value="1"/>
</dbReference>
<keyword evidence="4" id="KW-1185">Reference proteome</keyword>
<keyword evidence="2" id="KW-0560">Oxidoreductase</keyword>
<dbReference type="Proteomes" id="UP000235994">
    <property type="component" value="Unassembled WGS sequence"/>
</dbReference>
<comment type="caution">
    <text evidence="3">The sequence shown here is derived from an EMBL/GenBank/DDBJ whole genome shotgun (WGS) entry which is preliminary data.</text>
</comment>
<dbReference type="Pfam" id="PF00106">
    <property type="entry name" value="adh_short"/>
    <property type="match status" value="1"/>
</dbReference>
<comment type="similarity">
    <text evidence="1">Belongs to the short-chain dehydrogenases/reductases (SDR) family.</text>
</comment>
<sequence length="59" mass="6269">MQQTTDSAPRGVILVTGGSRGIGAAICERAARDGYDVCINYRSNEEQAQAVAEQVWSAP</sequence>